<dbReference type="PIRSF" id="PIRSF001434">
    <property type="entry name" value="CGS"/>
    <property type="match status" value="1"/>
</dbReference>
<name>A0ABW2SNE9_9ACTO</name>
<keyword evidence="7" id="KW-1185">Reference proteome</keyword>
<dbReference type="InterPro" id="IPR015424">
    <property type="entry name" value="PyrdxlP-dep_Trfase"/>
</dbReference>
<organism evidence="6 7">
    <name type="scientific">Schaalia naturae</name>
    <dbReference type="NCBI Taxonomy" id="635203"/>
    <lineage>
        <taxon>Bacteria</taxon>
        <taxon>Bacillati</taxon>
        <taxon>Actinomycetota</taxon>
        <taxon>Actinomycetes</taxon>
        <taxon>Actinomycetales</taxon>
        <taxon>Actinomycetaceae</taxon>
        <taxon>Schaalia</taxon>
    </lineage>
</organism>
<dbReference type="Pfam" id="PF01053">
    <property type="entry name" value="Cys_Met_Meta_PP"/>
    <property type="match status" value="1"/>
</dbReference>
<accession>A0ABW2SNE9</accession>
<dbReference type="CDD" id="cd00614">
    <property type="entry name" value="CGS_like"/>
    <property type="match status" value="1"/>
</dbReference>
<dbReference type="RefSeq" id="WP_380975169.1">
    <property type="nucleotide sequence ID" value="NZ_JBHTEF010000001.1"/>
</dbReference>
<evidence type="ECO:0000313" key="7">
    <source>
        <dbReference type="Proteomes" id="UP001596527"/>
    </source>
</evidence>
<proteinExistence type="inferred from homology"/>
<evidence type="ECO:0000256" key="5">
    <source>
        <dbReference type="RuleBase" id="RU362118"/>
    </source>
</evidence>
<dbReference type="InterPro" id="IPR015421">
    <property type="entry name" value="PyrdxlP-dep_Trfase_major"/>
</dbReference>
<comment type="similarity">
    <text evidence="2 5">Belongs to the trans-sulfuration enzymes family.</text>
</comment>
<keyword evidence="3" id="KW-0808">Transferase</keyword>
<comment type="cofactor">
    <cofactor evidence="1 5">
        <name>pyridoxal 5'-phosphate</name>
        <dbReference type="ChEBI" id="CHEBI:597326"/>
    </cofactor>
</comment>
<dbReference type="EMBL" id="JBHTEF010000001">
    <property type="protein sequence ID" value="MFC7581672.1"/>
    <property type="molecule type" value="Genomic_DNA"/>
</dbReference>
<sequence length="453" mass="47088">MSTPASLPRSDFAWGFTTAQVHAGQVPDPATGASALPIYQTASYALPDAATAVELFAGRAEGWTYSRVNNPTLAVVEERLAALEHGVAGILVASGQAAVSDAVMTLADAGDHVVASSSLYGGTRTLLAHNLARKGIAATFVDRPGDPSAWEAAITPRTRLLFGESIPNPRGDLLDIEAVAEVAHRHGVPLVVDNTVATPYLIRPLDWGADVVVHSATKYLSGHGAVIAGAVVDGGRFDFGADPARWPGFTTAVPGYGDLVIARDFGPGGARAPEGVNLGFAAKLRLEQLHDLGACLSAHSAFLLALGLETLSLRMDRHVSNAAAVADWLARRPDVASVTYSGLPDSPWRPLADRYSDHGAGAIVAFDLPGGAPACHRFLDALRLHLQLANIGDVRSLAIHPATTTHGQISAADQAQAGIGPGTIRLSVGIEDLPDVLADLELGFDAVSRAGLR</sequence>
<dbReference type="SUPFAM" id="SSF53383">
    <property type="entry name" value="PLP-dependent transferases"/>
    <property type="match status" value="1"/>
</dbReference>
<gene>
    <name evidence="6" type="ORF">ACFQWG_10750</name>
</gene>
<dbReference type="PROSITE" id="PS00868">
    <property type="entry name" value="CYS_MET_METAB_PP"/>
    <property type="match status" value="1"/>
</dbReference>
<dbReference type="Gene3D" id="3.90.1150.10">
    <property type="entry name" value="Aspartate Aminotransferase, domain 1"/>
    <property type="match status" value="1"/>
</dbReference>
<protein>
    <submittedName>
        <fullName evidence="6">O-acetylhomoserine aminocarboxypropyltransferase/cysteine synthase family protein</fullName>
    </submittedName>
</protein>
<dbReference type="InterPro" id="IPR015422">
    <property type="entry name" value="PyrdxlP-dep_Trfase_small"/>
</dbReference>
<dbReference type="InterPro" id="IPR054542">
    <property type="entry name" value="Cys_met_metab_PP"/>
</dbReference>
<evidence type="ECO:0000256" key="4">
    <source>
        <dbReference type="ARBA" id="ARBA00022898"/>
    </source>
</evidence>
<reference evidence="7" key="1">
    <citation type="journal article" date="2019" name="Int. J. Syst. Evol. Microbiol.">
        <title>The Global Catalogue of Microorganisms (GCM) 10K type strain sequencing project: providing services to taxonomists for standard genome sequencing and annotation.</title>
        <authorList>
            <consortium name="The Broad Institute Genomics Platform"/>
            <consortium name="The Broad Institute Genome Sequencing Center for Infectious Disease"/>
            <person name="Wu L."/>
            <person name="Ma J."/>
        </authorList>
    </citation>
    <scope>NUCLEOTIDE SEQUENCE [LARGE SCALE GENOMIC DNA]</scope>
    <source>
        <strain evidence="7">CCUG 56698</strain>
    </source>
</reference>
<dbReference type="PANTHER" id="PTHR43797">
    <property type="entry name" value="HOMOCYSTEINE/CYSTEINE SYNTHASE"/>
    <property type="match status" value="1"/>
</dbReference>
<comment type="caution">
    <text evidence="6">The sequence shown here is derived from an EMBL/GenBank/DDBJ whole genome shotgun (WGS) entry which is preliminary data.</text>
</comment>
<evidence type="ECO:0000313" key="6">
    <source>
        <dbReference type="EMBL" id="MFC7581672.1"/>
    </source>
</evidence>
<evidence type="ECO:0000256" key="3">
    <source>
        <dbReference type="ARBA" id="ARBA00022679"/>
    </source>
</evidence>
<keyword evidence="4 5" id="KW-0663">Pyridoxal phosphate</keyword>
<dbReference type="PANTHER" id="PTHR43797:SF2">
    <property type="entry name" value="HOMOCYSTEINE_CYSTEINE SYNTHASE"/>
    <property type="match status" value="1"/>
</dbReference>
<dbReference type="InterPro" id="IPR006235">
    <property type="entry name" value="OAc-hSer/O-AcSer_sulfhydrylase"/>
</dbReference>
<evidence type="ECO:0000256" key="2">
    <source>
        <dbReference type="ARBA" id="ARBA00009077"/>
    </source>
</evidence>
<dbReference type="Proteomes" id="UP001596527">
    <property type="component" value="Unassembled WGS sequence"/>
</dbReference>
<dbReference type="NCBIfam" id="TIGR01326">
    <property type="entry name" value="OAH_OAS_sulfhy"/>
    <property type="match status" value="1"/>
</dbReference>
<evidence type="ECO:0000256" key="1">
    <source>
        <dbReference type="ARBA" id="ARBA00001933"/>
    </source>
</evidence>
<dbReference type="InterPro" id="IPR000277">
    <property type="entry name" value="Cys/Met-Metab_PyrdxlP-dep_enz"/>
</dbReference>
<dbReference type="Gene3D" id="3.40.640.10">
    <property type="entry name" value="Type I PLP-dependent aspartate aminotransferase-like (Major domain)"/>
    <property type="match status" value="1"/>
</dbReference>